<name>A0A1L3I1R5_9RHOB</name>
<dbReference type="STRING" id="1844006.PhaeoP97_00617"/>
<gene>
    <name evidence="1" type="ORF">PhaeoP97_00617</name>
</gene>
<accession>A0A1L3I1R5</accession>
<evidence type="ECO:0000313" key="2">
    <source>
        <dbReference type="Proteomes" id="UP000183859"/>
    </source>
</evidence>
<dbReference type="Pfam" id="PF21813">
    <property type="entry name" value="DUF6882"/>
    <property type="match status" value="1"/>
</dbReference>
<protein>
    <submittedName>
        <fullName evidence="1">Uncharacterized protein</fullName>
    </submittedName>
</protein>
<evidence type="ECO:0000313" key="1">
    <source>
        <dbReference type="EMBL" id="APG46061.1"/>
    </source>
</evidence>
<sequence>MEGGQMIWPFKRTQIPTQPPMFEFEVTCENCNIRHAVTDPDLDAQIQHACVQIDEKMTLLRRDFGIGNGQGTWGYDEDVGLLEFHFPGGGIVETPLSYIGSWFAPREEFLWAWGNPHLDTMRTEVASRCFDFGQANNHQVLMSQPVWCSLDNAWHLAKLAGNLTKVEGIYSALVDDNLRFFWAITDPKWRVLQ</sequence>
<organism evidence="1 2">
    <name type="scientific">Phaeobacter porticola</name>
    <dbReference type="NCBI Taxonomy" id="1844006"/>
    <lineage>
        <taxon>Bacteria</taxon>
        <taxon>Pseudomonadati</taxon>
        <taxon>Pseudomonadota</taxon>
        <taxon>Alphaproteobacteria</taxon>
        <taxon>Rhodobacterales</taxon>
        <taxon>Roseobacteraceae</taxon>
        <taxon>Phaeobacter</taxon>
    </lineage>
</organism>
<proteinExistence type="predicted"/>
<dbReference type="InterPro" id="IPR049249">
    <property type="entry name" value="DUF6882"/>
</dbReference>
<dbReference type="KEGG" id="php:PhaeoP97_00617"/>
<dbReference type="Proteomes" id="UP000183859">
    <property type="component" value="Chromosome"/>
</dbReference>
<dbReference type="EMBL" id="CP016364">
    <property type="protein sequence ID" value="APG46061.1"/>
    <property type="molecule type" value="Genomic_DNA"/>
</dbReference>
<dbReference type="AlphaFoldDB" id="A0A1L3I1R5"/>
<keyword evidence="2" id="KW-1185">Reference proteome</keyword>
<reference evidence="2" key="1">
    <citation type="submission" date="2016-07" db="EMBL/GenBank/DDBJ databases">
        <title>Phaeobacter portensis sp. nov., a tropodithietic acid producing bacterium isolated from a German harbor.</title>
        <authorList>
            <person name="Freese H.M."/>
            <person name="Bunk B."/>
            <person name="Breider S."/>
            <person name="Brinkhoff T."/>
        </authorList>
    </citation>
    <scope>NUCLEOTIDE SEQUENCE [LARGE SCALE GENOMIC DNA]</scope>
    <source>
        <strain evidence="2">P97</strain>
    </source>
</reference>